<evidence type="ECO:0000256" key="1">
    <source>
        <dbReference type="SAM" id="MobiDB-lite"/>
    </source>
</evidence>
<comment type="caution">
    <text evidence="2">The sequence shown here is derived from an EMBL/GenBank/DDBJ whole genome shotgun (WGS) entry which is preliminary data.</text>
</comment>
<gene>
    <name evidence="2" type="ORF">D5R40_16695</name>
</gene>
<keyword evidence="3" id="KW-1185">Reference proteome</keyword>
<proteinExistence type="predicted"/>
<name>A0A3N6PSC2_9CYAN</name>
<accession>A0A3N6PSC2</accession>
<sequence>MATKTTKKKQTKTSTKCGRPGGNPDLLAYRWKPKVPGKPKSNNLTVRVDDEMFHGIKKISGWQDKLRAKIDELLQEENAQNYQTGDGVGLVAK</sequence>
<dbReference type="EMBL" id="RCBY01000091">
    <property type="protein sequence ID" value="RQH39633.1"/>
    <property type="molecule type" value="Genomic_DNA"/>
</dbReference>
<feature type="compositionally biased region" description="Basic residues" evidence="1">
    <location>
        <begin position="1"/>
        <end position="11"/>
    </location>
</feature>
<reference evidence="2 3" key="1">
    <citation type="journal article" date="2018" name="ACS Chem. Biol.">
        <title>Ketoreductase domain dysfunction expands chemodiversity: malyngamide biosynthesis in the cyanobacterium Okeania hirsuta.</title>
        <authorList>
            <person name="Moss N.A."/>
            <person name="Leao T."/>
            <person name="Rankin M."/>
            <person name="McCullough T.M."/>
            <person name="Qu P."/>
            <person name="Korobeynikov A."/>
            <person name="Smith J.L."/>
            <person name="Gerwick L."/>
            <person name="Gerwick W.H."/>
        </authorList>
    </citation>
    <scope>NUCLEOTIDE SEQUENCE [LARGE SCALE GENOMIC DNA]</scope>
    <source>
        <strain evidence="2 3">PAB10Feb10-1</strain>
    </source>
</reference>
<dbReference type="AlphaFoldDB" id="A0A3N6PSC2"/>
<evidence type="ECO:0000313" key="2">
    <source>
        <dbReference type="EMBL" id="RQH39633.1"/>
    </source>
</evidence>
<dbReference type="RefSeq" id="WP_124143522.1">
    <property type="nucleotide sequence ID" value="NZ_CAWOKI010000351.1"/>
</dbReference>
<evidence type="ECO:0000313" key="3">
    <source>
        <dbReference type="Proteomes" id="UP000269154"/>
    </source>
</evidence>
<dbReference type="Proteomes" id="UP000269154">
    <property type="component" value="Unassembled WGS sequence"/>
</dbReference>
<feature type="region of interest" description="Disordered" evidence="1">
    <location>
        <begin position="1"/>
        <end position="43"/>
    </location>
</feature>
<organism evidence="2 3">
    <name type="scientific">Okeania hirsuta</name>
    <dbReference type="NCBI Taxonomy" id="1458930"/>
    <lineage>
        <taxon>Bacteria</taxon>
        <taxon>Bacillati</taxon>
        <taxon>Cyanobacteriota</taxon>
        <taxon>Cyanophyceae</taxon>
        <taxon>Oscillatoriophycideae</taxon>
        <taxon>Oscillatoriales</taxon>
        <taxon>Microcoleaceae</taxon>
        <taxon>Okeania</taxon>
    </lineage>
</organism>
<protein>
    <submittedName>
        <fullName evidence="2">Uncharacterized protein</fullName>
    </submittedName>
</protein>